<dbReference type="EMBL" id="CP095848">
    <property type="protein sequence ID" value="UPL48878.1"/>
    <property type="molecule type" value="Genomic_DNA"/>
</dbReference>
<dbReference type="RefSeq" id="WP_247975216.1">
    <property type="nucleotide sequence ID" value="NZ_CP095848.1"/>
</dbReference>
<dbReference type="SUPFAM" id="SSF48452">
    <property type="entry name" value="TPR-like"/>
    <property type="match status" value="1"/>
</dbReference>
<dbReference type="Gene3D" id="1.25.40.10">
    <property type="entry name" value="Tetratricopeptide repeat domain"/>
    <property type="match status" value="1"/>
</dbReference>
<gene>
    <name evidence="2" type="ORF">MWH26_17030</name>
</gene>
<dbReference type="PROSITE" id="PS50005">
    <property type="entry name" value="TPR"/>
    <property type="match status" value="1"/>
</dbReference>
<accession>A0ABY4J7S5</accession>
<evidence type="ECO:0000313" key="3">
    <source>
        <dbReference type="Proteomes" id="UP000829647"/>
    </source>
</evidence>
<keyword evidence="3" id="KW-1185">Reference proteome</keyword>
<sequence length="171" mass="19604">MERRTHHLTISLPHRLDTLNDLFARLREATAPAEIEALQDGIWHIWLTAGHPVLDKHLEAGMRALSAGDYTLAIQEFTSLTEASPDYAEGWNKRATAYYMRGEYNASLRDVRETLRREPRHFGALSGWATMLRMLGDDRGALRVLGRLEKICPAWPGLQSQLRDLRDRLEE</sequence>
<dbReference type="InterPro" id="IPR019734">
    <property type="entry name" value="TPR_rpt"/>
</dbReference>
<keyword evidence="1" id="KW-0802">TPR repeat</keyword>
<organism evidence="2 3">
    <name type="scientific">Hymenobacter sublimis</name>
    <dbReference type="NCBI Taxonomy" id="2933777"/>
    <lineage>
        <taxon>Bacteria</taxon>
        <taxon>Pseudomonadati</taxon>
        <taxon>Bacteroidota</taxon>
        <taxon>Cytophagia</taxon>
        <taxon>Cytophagales</taxon>
        <taxon>Hymenobacteraceae</taxon>
        <taxon>Hymenobacter</taxon>
    </lineage>
</organism>
<dbReference type="InterPro" id="IPR011990">
    <property type="entry name" value="TPR-like_helical_dom_sf"/>
</dbReference>
<evidence type="ECO:0000256" key="1">
    <source>
        <dbReference type="PROSITE-ProRule" id="PRU00339"/>
    </source>
</evidence>
<evidence type="ECO:0000313" key="2">
    <source>
        <dbReference type="EMBL" id="UPL48878.1"/>
    </source>
</evidence>
<feature type="repeat" description="TPR" evidence="1">
    <location>
        <begin position="88"/>
        <end position="121"/>
    </location>
</feature>
<protein>
    <recommendedName>
        <fullName evidence="4">Tetratricopeptide repeat protein</fullName>
    </recommendedName>
</protein>
<proteinExistence type="predicted"/>
<evidence type="ECO:0008006" key="4">
    <source>
        <dbReference type="Google" id="ProtNLM"/>
    </source>
</evidence>
<name>A0ABY4J7S5_9BACT</name>
<reference evidence="2 3" key="1">
    <citation type="submission" date="2022-04" db="EMBL/GenBank/DDBJ databases">
        <title>Hymenobacter sp. isolated from the air.</title>
        <authorList>
            <person name="Won M."/>
            <person name="Lee C.-M."/>
            <person name="Woen H.-Y."/>
            <person name="Kwon S.-W."/>
        </authorList>
    </citation>
    <scope>NUCLEOTIDE SEQUENCE [LARGE SCALE GENOMIC DNA]</scope>
    <source>
        <strain evidence="3">5516 S-25</strain>
    </source>
</reference>
<dbReference type="Proteomes" id="UP000829647">
    <property type="component" value="Chromosome"/>
</dbReference>